<name>A0A0C3C0S3_PILCF</name>
<keyword evidence="10" id="KW-0833">Ubl conjugation pathway</keyword>
<dbReference type="Pfam" id="PF13639">
    <property type="entry name" value="zf-RING_2"/>
    <property type="match status" value="1"/>
</dbReference>
<evidence type="ECO:0000256" key="7">
    <source>
        <dbReference type="ARBA" id="ARBA00022723"/>
    </source>
</evidence>
<feature type="transmembrane region" description="Helical" evidence="16">
    <location>
        <begin position="647"/>
        <end position="665"/>
    </location>
</feature>
<gene>
    <name evidence="19" type="ORF">PILCRDRAFT_819938</name>
</gene>
<comment type="pathway">
    <text evidence="3">Protein modification; protein ubiquitination.</text>
</comment>
<evidence type="ECO:0000256" key="17">
    <source>
        <dbReference type="SAM" id="SignalP"/>
    </source>
</evidence>
<dbReference type="PANTHER" id="PTHR22763">
    <property type="entry name" value="RING ZINC FINGER PROTEIN"/>
    <property type="match status" value="1"/>
</dbReference>
<keyword evidence="6 16" id="KW-0812">Transmembrane</keyword>
<reference evidence="19 20" key="1">
    <citation type="submission" date="2014-04" db="EMBL/GenBank/DDBJ databases">
        <authorList>
            <consortium name="DOE Joint Genome Institute"/>
            <person name="Kuo A."/>
            <person name="Tarkka M."/>
            <person name="Buscot F."/>
            <person name="Kohler A."/>
            <person name="Nagy L.G."/>
            <person name="Floudas D."/>
            <person name="Copeland A."/>
            <person name="Barry K.W."/>
            <person name="Cichocki N."/>
            <person name="Veneault-Fourrey C."/>
            <person name="LaButti K."/>
            <person name="Lindquist E.A."/>
            <person name="Lipzen A."/>
            <person name="Lundell T."/>
            <person name="Morin E."/>
            <person name="Murat C."/>
            <person name="Sun H."/>
            <person name="Tunlid A."/>
            <person name="Henrissat B."/>
            <person name="Grigoriev I.V."/>
            <person name="Hibbett D.S."/>
            <person name="Martin F."/>
            <person name="Nordberg H.P."/>
            <person name="Cantor M.N."/>
            <person name="Hua S.X."/>
        </authorList>
    </citation>
    <scope>NUCLEOTIDE SEQUENCE [LARGE SCALE GENOMIC DNA]</scope>
    <source>
        <strain evidence="19 20">F 1598</strain>
    </source>
</reference>
<evidence type="ECO:0000256" key="6">
    <source>
        <dbReference type="ARBA" id="ARBA00022692"/>
    </source>
</evidence>
<reference evidence="20" key="2">
    <citation type="submission" date="2015-01" db="EMBL/GenBank/DDBJ databases">
        <title>Evolutionary Origins and Diversification of the Mycorrhizal Mutualists.</title>
        <authorList>
            <consortium name="DOE Joint Genome Institute"/>
            <consortium name="Mycorrhizal Genomics Consortium"/>
            <person name="Kohler A."/>
            <person name="Kuo A."/>
            <person name="Nagy L.G."/>
            <person name="Floudas D."/>
            <person name="Copeland A."/>
            <person name="Barry K.W."/>
            <person name="Cichocki N."/>
            <person name="Veneault-Fourrey C."/>
            <person name="LaButti K."/>
            <person name="Lindquist E.A."/>
            <person name="Lipzen A."/>
            <person name="Lundell T."/>
            <person name="Morin E."/>
            <person name="Murat C."/>
            <person name="Riley R."/>
            <person name="Ohm R."/>
            <person name="Sun H."/>
            <person name="Tunlid A."/>
            <person name="Henrissat B."/>
            <person name="Grigoriev I.V."/>
            <person name="Hibbett D.S."/>
            <person name="Martin F."/>
        </authorList>
    </citation>
    <scope>NUCLEOTIDE SEQUENCE [LARGE SCALE GENOMIC DNA]</scope>
    <source>
        <strain evidence="20">F 1598</strain>
    </source>
</reference>
<keyword evidence="20" id="KW-1185">Reference proteome</keyword>
<dbReference type="GO" id="GO:0061630">
    <property type="term" value="F:ubiquitin protein ligase activity"/>
    <property type="evidence" value="ECO:0007669"/>
    <property type="project" value="UniProtKB-EC"/>
</dbReference>
<proteinExistence type="predicted"/>
<dbReference type="InterPro" id="IPR021319">
    <property type="entry name" value="DUF2921"/>
</dbReference>
<keyword evidence="8 17" id="KW-0732">Signal</keyword>
<keyword evidence="11" id="KW-0862">Zinc</keyword>
<feature type="transmembrane region" description="Helical" evidence="16">
    <location>
        <begin position="587"/>
        <end position="603"/>
    </location>
</feature>
<evidence type="ECO:0000256" key="4">
    <source>
        <dbReference type="ARBA" id="ARBA00012483"/>
    </source>
</evidence>
<dbReference type="SMART" id="SM00184">
    <property type="entry name" value="RING"/>
    <property type="match status" value="1"/>
</dbReference>
<dbReference type="OrthoDB" id="9984778at2759"/>
<evidence type="ECO:0000256" key="1">
    <source>
        <dbReference type="ARBA" id="ARBA00000900"/>
    </source>
</evidence>
<keyword evidence="7" id="KW-0479">Metal-binding</keyword>
<sequence>MDATEDDPPRTPASPTPQRPRSSIPSFLFITFLLFMLTNHSGDEFLARNTYQNALQSLNYQLGNFTAWIGGRESDFVLPEKHPSMEPLLSSLLADGTHLDPSEASYYSNITGFIRGDITFYNISLPFLESLSVSPSSSLASPTDINNDTTTTNLTSPPPWLPHAESLMSPLNTSEVIERASSWNWTGCDKIALSVVEKAPIMDGDKGKGKGLNLTEEMTVVHGHIDLMNTESSTELRLDFEGVHFVGNGSIYGFAEPAGRQIDIRLLPSLVPTAFKNDTARLIEPQLRAQIERLKGMIDAGVIDQDSQSDPPKSTCPFTLHLNLHPTSLPLALMRDLEDEIQHPTGRWTPTVSGVGGGGGGVRVSAVLVSEGCGVLGVVGKTEGLSSQSFFRKVTTDAGLSTTIYLLLLILLSRQTDLSRTPAGISRVSRWSFLTQSIVDSVSFAGHITFAILADGRPSLSLVGPAFLACMLFAYEAQFALLIHQIQAPEDAVPSPPPAPAAPTPTPTGPTGSLSLTPAEVPTSTPAQSPPSPPAPTPILTPTPASTSILSSFVRHIRTDPHSRLWLTMFIFLSFIVRVIVSPSMTLLFVGSMYSFFWMPQIIRSARRGRSSGLTVEYLVGTTVCRLYFALYFLACPKNVLDVEPRSWIYLLAIFMFLQVFVVILQERLGPAFFLPKRFVKAQTYDYHPPMPLPDSESPEHSLGNCAICMDAIILDTPTRRRSKSTDECKELGTGGGGGGLLNAMQMGVVGARAAKKNYSLAPCHHLFHTECLERWLAIKNICPQCRRPLPPL</sequence>
<feature type="signal peptide" evidence="17">
    <location>
        <begin position="1"/>
        <end position="42"/>
    </location>
</feature>
<dbReference type="GO" id="GO:0008270">
    <property type="term" value="F:zinc ion binding"/>
    <property type="evidence" value="ECO:0007669"/>
    <property type="project" value="UniProtKB-KW"/>
</dbReference>
<dbReference type="STRING" id="765440.A0A0C3C0S3"/>
<evidence type="ECO:0000313" key="19">
    <source>
        <dbReference type="EMBL" id="KIM83157.1"/>
    </source>
</evidence>
<keyword evidence="5" id="KW-0808">Transferase</keyword>
<feature type="compositionally biased region" description="Pro residues" evidence="15">
    <location>
        <begin position="528"/>
        <end position="541"/>
    </location>
</feature>
<dbReference type="AlphaFoldDB" id="A0A0C3C0S3"/>
<feature type="compositionally biased region" description="Low complexity" evidence="15">
    <location>
        <begin position="136"/>
        <end position="155"/>
    </location>
</feature>
<organism evidence="19 20">
    <name type="scientific">Piloderma croceum (strain F 1598)</name>
    <dbReference type="NCBI Taxonomy" id="765440"/>
    <lineage>
        <taxon>Eukaryota</taxon>
        <taxon>Fungi</taxon>
        <taxon>Dikarya</taxon>
        <taxon>Basidiomycota</taxon>
        <taxon>Agaricomycotina</taxon>
        <taxon>Agaricomycetes</taxon>
        <taxon>Agaricomycetidae</taxon>
        <taxon>Atheliales</taxon>
        <taxon>Atheliaceae</taxon>
        <taxon>Piloderma</taxon>
    </lineage>
</organism>
<dbReference type="PANTHER" id="PTHR22763:SF162">
    <property type="entry name" value="TRANSMEMBRANE E3 UBIQUITIN-PROTEIN LIGASE 1"/>
    <property type="match status" value="1"/>
</dbReference>
<keyword evidence="12 16" id="KW-1133">Transmembrane helix</keyword>
<evidence type="ECO:0000256" key="3">
    <source>
        <dbReference type="ARBA" id="ARBA00004906"/>
    </source>
</evidence>
<evidence type="ECO:0000256" key="10">
    <source>
        <dbReference type="ARBA" id="ARBA00022786"/>
    </source>
</evidence>
<protein>
    <recommendedName>
        <fullName evidence="4">RING-type E3 ubiquitin transferase</fullName>
        <ecNumber evidence="4">2.3.2.27</ecNumber>
    </recommendedName>
</protein>
<evidence type="ECO:0000256" key="9">
    <source>
        <dbReference type="ARBA" id="ARBA00022771"/>
    </source>
</evidence>
<feature type="compositionally biased region" description="Low complexity" evidence="15">
    <location>
        <begin position="509"/>
        <end position="527"/>
    </location>
</feature>
<dbReference type="GO" id="GO:0016567">
    <property type="term" value="P:protein ubiquitination"/>
    <property type="evidence" value="ECO:0007669"/>
    <property type="project" value="UniProtKB-UniPathway"/>
</dbReference>
<keyword evidence="9 14" id="KW-0863">Zinc-finger</keyword>
<dbReference type="GO" id="GO:0012505">
    <property type="term" value="C:endomembrane system"/>
    <property type="evidence" value="ECO:0007669"/>
    <property type="project" value="UniProtKB-SubCell"/>
</dbReference>
<dbReference type="HOGENOM" id="CLU_014026_0_0_1"/>
<keyword evidence="13 16" id="KW-0472">Membrane</keyword>
<feature type="transmembrane region" description="Helical" evidence="16">
    <location>
        <begin position="615"/>
        <end position="635"/>
    </location>
</feature>
<dbReference type="FunCoup" id="A0A0C3C0S3">
    <property type="interactions" value="33"/>
</dbReference>
<feature type="chain" id="PRO_5002162312" description="RING-type E3 ubiquitin transferase" evidence="17">
    <location>
        <begin position="43"/>
        <end position="793"/>
    </location>
</feature>
<evidence type="ECO:0000256" key="12">
    <source>
        <dbReference type="ARBA" id="ARBA00022989"/>
    </source>
</evidence>
<comment type="subcellular location">
    <subcellularLocation>
        <location evidence="2">Endomembrane system</location>
        <topology evidence="2">Multi-pass membrane protein</topology>
    </subcellularLocation>
</comment>
<feature type="region of interest" description="Disordered" evidence="15">
    <location>
        <begin position="492"/>
        <end position="541"/>
    </location>
</feature>
<evidence type="ECO:0000256" key="15">
    <source>
        <dbReference type="SAM" id="MobiDB-lite"/>
    </source>
</evidence>
<feature type="region of interest" description="Disordered" evidence="15">
    <location>
        <begin position="136"/>
        <end position="158"/>
    </location>
</feature>
<evidence type="ECO:0000256" key="16">
    <source>
        <dbReference type="SAM" id="Phobius"/>
    </source>
</evidence>
<dbReference type="Proteomes" id="UP000054166">
    <property type="component" value="Unassembled WGS sequence"/>
</dbReference>
<evidence type="ECO:0000256" key="11">
    <source>
        <dbReference type="ARBA" id="ARBA00022833"/>
    </source>
</evidence>
<dbReference type="Gene3D" id="3.30.40.10">
    <property type="entry name" value="Zinc/RING finger domain, C3HC4 (zinc finger)"/>
    <property type="match status" value="1"/>
</dbReference>
<dbReference type="UniPathway" id="UPA00143"/>
<evidence type="ECO:0000256" key="13">
    <source>
        <dbReference type="ARBA" id="ARBA00023136"/>
    </source>
</evidence>
<evidence type="ECO:0000256" key="8">
    <source>
        <dbReference type="ARBA" id="ARBA00022729"/>
    </source>
</evidence>
<comment type="catalytic activity">
    <reaction evidence="1">
        <text>S-ubiquitinyl-[E2 ubiquitin-conjugating enzyme]-L-cysteine + [acceptor protein]-L-lysine = [E2 ubiquitin-conjugating enzyme]-L-cysteine + N(6)-ubiquitinyl-[acceptor protein]-L-lysine.</text>
        <dbReference type="EC" id="2.3.2.27"/>
    </reaction>
</comment>
<dbReference type="SUPFAM" id="SSF57850">
    <property type="entry name" value="RING/U-box"/>
    <property type="match status" value="1"/>
</dbReference>
<feature type="region of interest" description="Disordered" evidence="15">
    <location>
        <begin position="1"/>
        <end position="22"/>
    </location>
</feature>
<dbReference type="InterPro" id="IPR050731">
    <property type="entry name" value="HRD1_E3_ubiq-ligases"/>
</dbReference>
<dbReference type="Pfam" id="PF11145">
    <property type="entry name" value="DUF2921"/>
    <property type="match status" value="1"/>
</dbReference>
<accession>A0A0C3C0S3</accession>
<dbReference type="EC" id="2.3.2.27" evidence="4"/>
<evidence type="ECO:0000256" key="5">
    <source>
        <dbReference type="ARBA" id="ARBA00022679"/>
    </source>
</evidence>
<dbReference type="InterPro" id="IPR013083">
    <property type="entry name" value="Znf_RING/FYVE/PHD"/>
</dbReference>
<evidence type="ECO:0000256" key="2">
    <source>
        <dbReference type="ARBA" id="ARBA00004127"/>
    </source>
</evidence>
<evidence type="ECO:0000259" key="18">
    <source>
        <dbReference type="PROSITE" id="PS50089"/>
    </source>
</evidence>
<dbReference type="EMBL" id="KN832992">
    <property type="protein sequence ID" value="KIM83157.1"/>
    <property type="molecule type" value="Genomic_DNA"/>
</dbReference>
<dbReference type="GO" id="GO:0043161">
    <property type="term" value="P:proteasome-mediated ubiquitin-dependent protein catabolic process"/>
    <property type="evidence" value="ECO:0007669"/>
    <property type="project" value="TreeGrafter"/>
</dbReference>
<evidence type="ECO:0000313" key="20">
    <source>
        <dbReference type="Proteomes" id="UP000054166"/>
    </source>
</evidence>
<dbReference type="InParanoid" id="A0A0C3C0S3"/>
<feature type="compositionally biased region" description="Pro residues" evidence="15">
    <location>
        <begin position="494"/>
        <end position="508"/>
    </location>
</feature>
<feature type="domain" description="RING-type" evidence="18">
    <location>
        <begin position="706"/>
        <end position="787"/>
    </location>
</feature>
<evidence type="ECO:0000256" key="14">
    <source>
        <dbReference type="PROSITE-ProRule" id="PRU00175"/>
    </source>
</evidence>
<dbReference type="PROSITE" id="PS50089">
    <property type="entry name" value="ZF_RING_2"/>
    <property type="match status" value="1"/>
</dbReference>
<dbReference type="InterPro" id="IPR001841">
    <property type="entry name" value="Znf_RING"/>
</dbReference>